<evidence type="ECO:0000256" key="7">
    <source>
        <dbReference type="SAM" id="MobiDB-lite"/>
    </source>
</evidence>
<sequence length="786" mass="89713">MADKHAQPQSSLVTIKNNYILQKLESIRNDEAYRDLTIVCKYGAILRAHKLIVAKYSSVLKNMINSKRKTAAVRIDLNDLDSEQIWEPWMVEIVLDFMYGKVIELAMADLKPVIEVAVKLNVPEFLLACQDILSMNDMLQSEKNDTENAASPPKSIKIEPLEEVSQEISSTTNKSKGINESLNRQLGSTLELLHDHNPLGDNQTGHNNRSKDNKNSEGIENEEGENDEDITNDENEADDEDDNTFEVPIEQPQKKIVKTSREVCKFCGEESASKAELADHLLEKHDLSACPTCLKMFENQTYLEKHIETHTKPVTNRSARKKATLSALRVISLIEKAYNCSECDAQLSSYGELAIHLNEAHDLIACNICAKVFSSVGHLGRHKVLHSEKILVAGPNGLFLYNCHHCQDVNDKLPDGHSRSDTTFQNISEFYSHQNNAHGGLKCRTCSAKKAKLIRLCDHILRMHIKEKLFECDECDQHFPTLESRSKHKLYRKEGHCRVRSMGSMCEHCGRSFKSRKGLDVHMEEKHAPTKDFTCPECNKSFSSETLCQTHIKTRHGERSFMCDECGKSFYRQGLLNCHIATVHKPEVLKTNCEHCKTEFPNKRLRLKHIRRTPECRKALNMYNIQCPICEKEFCRQVDIDMHMDKVHSGEEFVCDECGRKYETIVKLKKHKKEHLRLHECSVCSKRFGDRKHLVDHARIHTGVRPYKCLDCGKAFTQSASLYKHKQSLNHKQGVEKNQSNTGNDPTIPDAEDEISIVIPAQHDKRPGPQLVQFVQLLSATEHEFK</sequence>
<dbReference type="PROSITE" id="PS00028">
    <property type="entry name" value="ZINC_FINGER_C2H2_1"/>
    <property type="match status" value="8"/>
</dbReference>
<dbReference type="FunFam" id="3.30.160.60:FF:000690">
    <property type="entry name" value="Zinc finger protein 354C"/>
    <property type="match status" value="1"/>
</dbReference>
<feature type="region of interest" description="Disordered" evidence="7">
    <location>
        <begin position="143"/>
        <end position="179"/>
    </location>
</feature>
<evidence type="ECO:0000256" key="1">
    <source>
        <dbReference type="ARBA" id="ARBA00004123"/>
    </source>
</evidence>
<evidence type="ECO:0000256" key="5">
    <source>
        <dbReference type="ARBA" id="ARBA00022833"/>
    </source>
</evidence>
<evidence type="ECO:0000313" key="8">
    <source>
        <dbReference type="EMBL" id="CAH1795727.1"/>
    </source>
</evidence>
<feature type="compositionally biased region" description="Polar residues" evidence="7">
    <location>
        <begin position="166"/>
        <end position="179"/>
    </location>
</feature>
<dbReference type="FunFam" id="3.30.160.60:FF:000100">
    <property type="entry name" value="Zinc finger 45-like"/>
    <property type="match status" value="1"/>
</dbReference>
<evidence type="ECO:0000256" key="4">
    <source>
        <dbReference type="ARBA" id="ARBA00022771"/>
    </source>
</evidence>
<evidence type="ECO:0000256" key="3">
    <source>
        <dbReference type="ARBA" id="ARBA00022737"/>
    </source>
</evidence>
<protein>
    <submittedName>
        <fullName evidence="8">Uncharacterized protein</fullName>
    </submittedName>
</protein>
<dbReference type="Pfam" id="PF00096">
    <property type="entry name" value="zf-C2H2"/>
    <property type="match status" value="4"/>
</dbReference>
<dbReference type="InterPro" id="IPR036236">
    <property type="entry name" value="Znf_C2H2_sf"/>
</dbReference>
<dbReference type="Pfam" id="PF13894">
    <property type="entry name" value="zf-C2H2_4"/>
    <property type="match status" value="1"/>
</dbReference>
<dbReference type="InterPro" id="IPR013087">
    <property type="entry name" value="Znf_C2H2_type"/>
</dbReference>
<accession>A0A8J1U8L6</accession>
<dbReference type="SMART" id="SM00225">
    <property type="entry name" value="BTB"/>
    <property type="match status" value="1"/>
</dbReference>
<dbReference type="CDD" id="cd18186">
    <property type="entry name" value="BTB_POZ_ZBTB_KLHL-like"/>
    <property type="match status" value="1"/>
</dbReference>
<keyword evidence="9" id="KW-1185">Reference proteome</keyword>
<dbReference type="PANTHER" id="PTHR24379">
    <property type="entry name" value="KRAB AND ZINC FINGER DOMAIN-CONTAINING"/>
    <property type="match status" value="1"/>
</dbReference>
<reference evidence="8" key="1">
    <citation type="submission" date="2022-03" db="EMBL/GenBank/DDBJ databases">
        <authorList>
            <person name="Martin C."/>
        </authorList>
    </citation>
    <scope>NUCLEOTIDE SEQUENCE</scope>
</reference>
<dbReference type="AlphaFoldDB" id="A0A8J1U8L6"/>
<dbReference type="InterPro" id="IPR000210">
    <property type="entry name" value="BTB/POZ_dom"/>
</dbReference>
<dbReference type="GO" id="GO:0008270">
    <property type="term" value="F:zinc ion binding"/>
    <property type="evidence" value="ECO:0007669"/>
    <property type="project" value="UniProtKB-KW"/>
</dbReference>
<feature type="region of interest" description="Disordered" evidence="7">
    <location>
        <begin position="730"/>
        <end position="750"/>
    </location>
</feature>
<comment type="caution">
    <text evidence="8">The sequence shown here is derived from an EMBL/GenBank/DDBJ whole genome shotgun (WGS) entry which is preliminary data.</text>
</comment>
<feature type="compositionally biased region" description="Acidic residues" evidence="7">
    <location>
        <begin position="219"/>
        <end position="244"/>
    </location>
</feature>
<feature type="region of interest" description="Disordered" evidence="7">
    <location>
        <begin position="193"/>
        <end position="251"/>
    </location>
</feature>
<keyword evidence="2" id="KW-0479">Metal-binding</keyword>
<feature type="compositionally biased region" description="Polar residues" evidence="7">
    <location>
        <begin position="736"/>
        <end position="745"/>
    </location>
</feature>
<organism evidence="8 9">
    <name type="scientific">Owenia fusiformis</name>
    <name type="common">Polychaete worm</name>
    <dbReference type="NCBI Taxonomy" id="6347"/>
    <lineage>
        <taxon>Eukaryota</taxon>
        <taxon>Metazoa</taxon>
        <taxon>Spiralia</taxon>
        <taxon>Lophotrochozoa</taxon>
        <taxon>Annelida</taxon>
        <taxon>Polychaeta</taxon>
        <taxon>Sedentaria</taxon>
        <taxon>Canalipalpata</taxon>
        <taxon>Sabellida</taxon>
        <taxon>Oweniida</taxon>
        <taxon>Oweniidae</taxon>
        <taxon>Owenia</taxon>
    </lineage>
</organism>
<dbReference type="GO" id="GO:0005634">
    <property type="term" value="C:nucleus"/>
    <property type="evidence" value="ECO:0007669"/>
    <property type="project" value="UniProtKB-SubCell"/>
</dbReference>
<dbReference type="PROSITE" id="PS50157">
    <property type="entry name" value="ZINC_FINGER_C2H2_2"/>
    <property type="match status" value="9"/>
</dbReference>
<dbReference type="SUPFAM" id="SSF54695">
    <property type="entry name" value="POZ domain"/>
    <property type="match status" value="1"/>
</dbReference>
<dbReference type="Gene3D" id="3.30.160.60">
    <property type="entry name" value="Classic Zinc Finger"/>
    <property type="match status" value="7"/>
</dbReference>
<dbReference type="SUPFAM" id="SSF57667">
    <property type="entry name" value="beta-beta-alpha zinc fingers"/>
    <property type="match status" value="6"/>
</dbReference>
<dbReference type="Proteomes" id="UP000749559">
    <property type="component" value="Unassembled WGS sequence"/>
</dbReference>
<dbReference type="Pfam" id="PF00651">
    <property type="entry name" value="BTB"/>
    <property type="match status" value="1"/>
</dbReference>
<name>A0A8J1U8L6_OWEFU</name>
<dbReference type="InterPro" id="IPR011333">
    <property type="entry name" value="SKP1/BTB/POZ_sf"/>
</dbReference>
<keyword evidence="4" id="KW-0863">Zinc-finger</keyword>
<evidence type="ECO:0000256" key="2">
    <source>
        <dbReference type="ARBA" id="ARBA00022723"/>
    </source>
</evidence>
<keyword evidence="6" id="KW-0539">Nucleus</keyword>
<dbReference type="OrthoDB" id="654211at2759"/>
<comment type="subcellular location">
    <subcellularLocation>
        <location evidence="1">Nucleus</location>
    </subcellularLocation>
</comment>
<dbReference type="EMBL" id="CAIIXF020000009">
    <property type="protein sequence ID" value="CAH1795727.1"/>
    <property type="molecule type" value="Genomic_DNA"/>
</dbReference>
<dbReference type="SMART" id="SM00355">
    <property type="entry name" value="ZnF_C2H2"/>
    <property type="match status" value="15"/>
</dbReference>
<gene>
    <name evidence="8" type="ORF">OFUS_LOCUS20223</name>
</gene>
<dbReference type="Gene3D" id="3.30.710.10">
    <property type="entry name" value="Potassium Channel Kv1.1, Chain A"/>
    <property type="match status" value="1"/>
</dbReference>
<keyword evidence="5" id="KW-0862">Zinc</keyword>
<evidence type="ECO:0000313" key="9">
    <source>
        <dbReference type="Proteomes" id="UP000749559"/>
    </source>
</evidence>
<proteinExistence type="predicted"/>
<keyword evidence="3" id="KW-0677">Repeat</keyword>
<dbReference type="PROSITE" id="PS50097">
    <property type="entry name" value="BTB"/>
    <property type="match status" value="1"/>
</dbReference>
<evidence type="ECO:0000256" key="6">
    <source>
        <dbReference type="ARBA" id="ARBA00023242"/>
    </source>
</evidence>
<dbReference type="Pfam" id="PF13912">
    <property type="entry name" value="zf-C2H2_6"/>
    <property type="match status" value="2"/>
</dbReference>
<dbReference type="PANTHER" id="PTHR24379:SF121">
    <property type="entry name" value="C2H2-TYPE DOMAIN-CONTAINING PROTEIN"/>
    <property type="match status" value="1"/>
</dbReference>
<dbReference type="FunFam" id="3.30.160.60:FF:001498">
    <property type="entry name" value="Zinc finger protein 404"/>
    <property type="match status" value="1"/>
</dbReference>